<dbReference type="Pfam" id="PF03743">
    <property type="entry name" value="TrbI"/>
    <property type="match status" value="1"/>
</dbReference>
<keyword evidence="2 6" id="KW-0812">Transmembrane</keyword>
<evidence type="ECO:0008006" key="8">
    <source>
        <dbReference type="Google" id="ProtNLM"/>
    </source>
</evidence>
<gene>
    <name evidence="7" type="ORF">CARN7_2026</name>
</gene>
<name>E6QVE0_9ZZZZ</name>
<accession>E6QVE0</accession>
<feature type="region of interest" description="Disordered" evidence="5">
    <location>
        <begin position="139"/>
        <end position="185"/>
    </location>
</feature>
<dbReference type="GO" id="GO:0016020">
    <property type="term" value="C:membrane"/>
    <property type="evidence" value="ECO:0007669"/>
    <property type="project" value="UniProtKB-SubCell"/>
</dbReference>
<protein>
    <recommendedName>
        <fullName evidence="8">Type IV secretion system protein virB10</fullName>
    </recommendedName>
</protein>
<feature type="compositionally biased region" description="Polar residues" evidence="5">
    <location>
        <begin position="164"/>
        <end position="177"/>
    </location>
</feature>
<proteinExistence type="predicted"/>
<evidence type="ECO:0000256" key="6">
    <source>
        <dbReference type="SAM" id="Phobius"/>
    </source>
</evidence>
<comment type="caution">
    <text evidence="7">The sequence shown here is derived from an EMBL/GenBank/DDBJ whole genome shotgun (WGS) entry which is preliminary data.</text>
</comment>
<dbReference type="InterPro" id="IPR042217">
    <property type="entry name" value="T4SS_VirB10/TrbI"/>
</dbReference>
<dbReference type="CDD" id="cd16429">
    <property type="entry name" value="VirB10"/>
    <property type="match status" value="1"/>
</dbReference>
<evidence type="ECO:0000256" key="3">
    <source>
        <dbReference type="ARBA" id="ARBA00022989"/>
    </source>
</evidence>
<comment type="subcellular location">
    <subcellularLocation>
        <location evidence="1">Membrane</location>
        <topology evidence="1">Single-pass membrane protein</topology>
    </subcellularLocation>
</comment>
<keyword evidence="3 6" id="KW-1133">Transmembrane helix</keyword>
<evidence type="ECO:0000256" key="5">
    <source>
        <dbReference type="SAM" id="MobiDB-lite"/>
    </source>
</evidence>
<keyword evidence="4 6" id="KW-0472">Membrane</keyword>
<organism evidence="7">
    <name type="scientific">mine drainage metagenome</name>
    <dbReference type="NCBI Taxonomy" id="410659"/>
    <lineage>
        <taxon>unclassified sequences</taxon>
        <taxon>metagenomes</taxon>
        <taxon>ecological metagenomes</taxon>
    </lineage>
</organism>
<evidence type="ECO:0000313" key="7">
    <source>
        <dbReference type="EMBL" id="CBI11213.1"/>
    </source>
</evidence>
<evidence type="ECO:0000256" key="4">
    <source>
        <dbReference type="ARBA" id="ARBA00023136"/>
    </source>
</evidence>
<sequence length="504" mass="53082">MGNKVMASKKLSKHIVIVLSVMMIGGLIGVFILQYGTKGGKPSGVSAQKTAETVAAQVGNDTPESVSMAKAEIAEADQRIKQDIARQQEQVRKRVPVYPQDKLPFETGKITPEQLSRYQSAKEALGRTFDRVRDSMTPQSILPSCFDEGGADVNPDTSDKGPQHSGQASFSDSTASEKGSGGTLTLPEMKNLQQHVGRVSGLAASNQTARAKAMPVTDHSDSGTENTGDVGINAPAHAMADDLAVNTTGNVVPDAAKSTDAMGNQLIQTMLNRQTPQIQRDPNEVWQEKQEKTAKSAPDTPIVIGKPPQNNLLQEGAVIPLVLLTALNNALPGHVSARVTSNVYDSITGDVLMIPAGSKLEGNYNSSTLFGQNRMMFGFKRIIFPSGASLKIEAWDGGDAQGRAGVAGDLNNHLWQQFGTGILLATLGWALQPPNSPNGVIVNTAGGNYSLSSAAGQVTSDTAGGILAHYQNMKPEINVAAGTKLSLIVLQDIVLPALSTAGGR</sequence>
<evidence type="ECO:0000256" key="1">
    <source>
        <dbReference type="ARBA" id="ARBA00004167"/>
    </source>
</evidence>
<evidence type="ECO:0000256" key="2">
    <source>
        <dbReference type="ARBA" id="ARBA00022692"/>
    </source>
</evidence>
<dbReference type="InterPro" id="IPR005498">
    <property type="entry name" value="T4SS_VirB10/TraB/TrbI"/>
</dbReference>
<feature type="region of interest" description="Disordered" evidence="5">
    <location>
        <begin position="200"/>
        <end position="228"/>
    </location>
</feature>
<feature type="transmembrane region" description="Helical" evidence="6">
    <location>
        <begin position="15"/>
        <end position="36"/>
    </location>
</feature>
<dbReference type="EMBL" id="CABR01000128">
    <property type="protein sequence ID" value="CBI11213.1"/>
    <property type="molecule type" value="Genomic_DNA"/>
</dbReference>
<reference evidence="7" key="1">
    <citation type="submission" date="2009-10" db="EMBL/GenBank/DDBJ databases">
        <title>Diversity of trophic interactions inside an arsenic-rich microbial ecosystem.</title>
        <authorList>
            <person name="Bertin P.N."/>
            <person name="Heinrich-Salmeron A."/>
            <person name="Pelletier E."/>
            <person name="Goulhen-Chollet F."/>
            <person name="Arsene-Ploetze F."/>
            <person name="Gallien S."/>
            <person name="Calteau A."/>
            <person name="Vallenet D."/>
            <person name="Casiot C."/>
            <person name="Chane-Woon-Ming B."/>
            <person name="Giloteaux L."/>
            <person name="Barakat M."/>
            <person name="Bonnefoy V."/>
            <person name="Bruneel O."/>
            <person name="Chandler M."/>
            <person name="Cleiss J."/>
            <person name="Duran R."/>
            <person name="Elbaz-Poulichet F."/>
            <person name="Fonknechten N."/>
            <person name="Lauga B."/>
            <person name="Mornico D."/>
            <person name="Ortet P."/>
            <person name="Schaeffer C."/>
            <person name="Siguier P."/>
            <person name="Alexander Thil Smith A."/>
            <person name="Van Dorsselaer A."/>
            <person name="Weissenbach J."/>
            <person name="Medigue C."/>
            <person name="Le Paslier D."/>
        </authorList>
    </citation>
    <scope>NUCLEOTIDE SEQUENCE</scope>
</reference>
<dbReference type="Gene3D" id="2.40.128.260">
    <property type="entry name" value="Type IV secretion system, VirB10/TraB/TrbI"/>
    <property type="match status" value="1"/>
</dbReference>
<dbReference type="AlphaFoldDB" id="E6QVE0"/>